<dbReference type="Proteomes" id="UP000823775">
    <property type="component" value="Unassembled WGS sequence"/>
</dbReference>
<comment type="caution">
    <text evidence="1">The sequence shown here is derived from an EMBL/GenBank/DDBJ whole genome shotgun (WGS) entry which is preliminary data.</text>
</comment>
<evidence type="ECO:0000313" key="1">
    <source>
        <dbReference type="EMBL" id="MCD9644500.1"/>
    </source>
</evidence>
<name>A0ABS8VE75_DATST</name>
<organism evidence="1 2">
    <name type="scientific">Datura stramonium</name>
    <name type="common">Jimsonweed</name>
    <name type="synonym">Common thornapple</name>
    <dbReference type="NCBI Taxonomy" id="4076"/>
    <lineage>
        <taxon>Eukaryota</taxon>
        <taxon>Viridiplantae</taxon>
        <taxon>Streptophyta</taxon>
        <taxon>Embryophyta</taxon>
        <taxon>Tracheophyta</taxon>
        <taxon>Spermatophyta</taxon>
        <taxon>Magnoliopsida</taxon>
        <taxon>eudicotyledons</taxon>
        <taxon>Gunneridae</taxon>
        <taxon>Pentapetalae</taxon>
        <taxon>asterids</taxon>
        <taxon>lamiids</taxon>
        <taxon>Solanales</taxon>
        <taxon>Solanaceae</taxon>
        <taxon>Solanoideae</taxon>
        <taxon>Datureae</taxon>
        <taxon>Datura</taxon>
    </lineage>
</organism>
<dbReference type="EMBL" id="JACEIK010004171">
    <property type="protein sequence ID" value="MCD9644500.1"/>
    <property type="molecule type" value="Genomic_DNA"/>
</dbReference>
<protein>
    <submittedName>
        <fullName evidence="1">Uncharacterized protein</fullName>
    </submittedName>
</protein>
<accession>A0ABS8VE75</accession>
<sequence length="167" mass="18908">MAIRLNGLMKESFAVMTLAANDVESEEVVRKYLYQARVEVTKLQRELYVKGTHKSCLESSTSIGPSSGINDQVLDPIKKKGKQNGYGRLKPRIEQRKKRASQKTLKSRAEEQHEQQFLGISFESYEDQNTSFTQLLTQASTNQFENCIENQSSSITGRKVDINGLET</sequence>
<gene>
    <name evidence="1" type="ORF">HAX54_032753</name>
</gene>
<keyword evidence="2" id="KW-1185">Reference proteome</keyword>
<proteinExistence type="predicted"/>
<evidence type="ECO:0000313" key="2">
    <source>
        <dbReference type="Proteomes" id="UP000823775"/>
    </source>
</evidence>
<reference evidence="1 2" key="1">
    <citation type="journal article" date="2021" name="BMC Genomics">
        <title>Datura genome reveals duplications of psychoactive alkaloid biosynthetic genes and high mutation rate following tissue culture.</title>
        <authorList>
            <person name="Rajewski A."/>
            <person name="Carter-House D."/>
            <person name="Stajich J."/>
            <person name="Litt A."/>
        </authorList>
    </citation>
    <scope>NUCLEOTIDE SEQUENCE [LARGE SCALE GENOMIC DNA]</scope>
    <source>
        <strain evidence="1">AR-01</strain>
    </source>
</reference>